<protein>
    <submittedName>
        <fullName evidence="1">Uncharacterized protein</fullName>
    </submittedName>
</protein>
<dbReference type="STRING" id="2711.A0A067EZ62"/>
<evidence type="ECO:0000313" key="1">
    <source>
        <dbReference type="EMBL" id="KDO56522.1"/>
    </source>
</evidence>
<name>A0A067EZ62_CITSI</name>
<proteinExistence type="predicted"/>
<keyword evidence="2" id="KW-1185">Reference proteome</keyword>
<gene>
    <name evidence="1" type="ORF">CISIN_1g037261mg</name>
</gene>
<dbReference type="EMBL" id="KK784972">
    <property type="protein sequence ID" value="KDO56522.1"/>
    <property type="molecule type" value="Genomic_DNA"/>
</dbReference>
<accession>A0A067EZ62</accession>
<dbReference type="AlphaFoldDB" id="A0A067EZ62"/>
<organism evidence="1 2">
    <name type="scientific">Citrus sinensis</name>
    <name type="common">Sweet orange</name>
    <name type="synonym">Citrus aurantium var. sinensis</name>
    <dbReference type="NCBI Taxonomy" id="2711"/>
    <lineage>
        <taxon>Eukaryota</taxon>
        <taxon>Viridiplantae</taxon>
        <taxon>Streptophyta</taxon>
        <taxon>Embryophyta</taxon>
        <taxon>Tracheophyta</taxon>
        <taxon>Spermatophyta</taxon>
        <taxon>Magnoliopsida</taxon>
        <taxon>eudicotyledons</taxon>
        <taxon>Gunneridae</taxon>
        <taxon>Pentapetalae</taxon>
        <taxon>rosids</taxon>
        <taxon>malvids</taxon>
        <taxon>Sapindales</taxon>
        <taxon>Rutaceae</taxon>
        <taxon>Aurantioideae</taxon>
        <taxon>Citrus</taxon>
    </lineage>
</organism>
<reference evidence="1 2" key="1">
    <citation type="submission" date="2014-04" db="EMBL/GenBank/DDBJ databases">
        <authorList>
            <consortium name="International Citrus Genome Consortium"/>
            <person name="Gmitter F."/>
            <person name="Chen C."/>
            <person name="Farmerie W."/>
            <person name="Harkins T."/>
            <person name="Desany B."/>
            <person name="Mohiuddin M."/>
            <person name="Kodira C."/>
            <person name="Borodovsky M."/>
            <person name="Lomsadze A."/>
            <person name="Burns P."/>
            <person name="Jenkins J."/>
            <person name="Prochnik S."/>
            <person name="Shu S."/>
            <person name="Chapman J."/>
            <person name="Pitluck S."/>
            <person name="Schmutz J."/>
            <person name="Rokhsar D."/>
        </authorList>
    </citation>
    <scope>NUCLEOTIDE SEQUENCE</scope>
</reference>
<dbReference type="Proteomes" id="UP000027120">
    <property type="component" value="Unassembled WGS sequence"/>
</dbReference>
<sequence length="273" mass="31159">MDDITSLEGKLGWSLSKREMSRTGKLRLFLEELLQKRFMDSVPMIIPLLVKKYCSTTRILNEINKELSTLDEVKLKEKGRVFHDLFLTKNAGMRLYGGALYHRAVAEFRFVVGGIKCPPITREEIVNACGVEDIHDGTNYSRHCLPIFMEIEDGEYLSGHEVFLRCMEDLAITTLNLQNRAGLCQFLDSFGGTEQSAVLSNSVRMPLYQESSFVSLANEKHDTKPRTDVKVSRPQFNCFLLMPVIDKLTAFLREDLETAFEDDLDNVFDITNL</sequence>
<evidence type="ECO:0000313" key="2">
    <source>
        <dbReference type="Proteomes" id="UP000027120"/>
    </source>
</evidence>